<dbReference type="EMBL" id="ML120367">
    <property type="protein sequence ID" value="RPB02543.1"/>
    <property type="molecule type" value="Genomic_DNA"/>
</dbReference>
<dbReference type="InterPro" id="IPR002048">
    <property type="entry name" value="EF_hand_dom"/>
</dbReference>
<dbReference type="InterPro" id="IPR018247">
    <property type="entry name" value="EF_Hand_1_Ca_BS"/>
</dbReference>
<gene>
    <name evidence="5" type="ORF">L873DRAFT_1826604</name>
</gene>
<feature type="domain" description="EF-hand" evidence="4">
    <location>
        <begin position="223"/>
        <end position="256"/>
    </location>
</feature>
<evidence type="ECO:0000313" key="5">
    <source>
        <dbReference type="EMBL" id="RPB02543.1"/>
    </source>
</evidence>
<dbReference type="Pfam" id="PF13833">
    <property type="entry name" value="EF-hand_8"/>
    <property type="match status" value="1"/>
</dbReference>
<evidence type="ECO:0000313" key="6">
    <source>
        <dbReference type="Proteomes" id="UP000276215"/>
    </source>
</evidence>
<reference evidence="5 6" key="1">
    <citation type="journal article" date="2018" name="Nat. Ecol. Evol.">
        <title>Pezizomycetes genomes reveal the molecular basis of ectomycorrhizal truffle lifestyle.</title>
        <authorList>
            <person name="Murat C."/>
            <person name="Payen T."/>
            <person name="Noel B."/>
            <person name="Kuo A."/>
            <person name="Morin E."/>
            <person name="Chen J."/>
            <person name="Kohler A."/>
            <person name="Krizsan K."/>
            <person name="Balestrini R."/>
            <person name="Da Silva C."/>
            <person name="Montanini B."/>
            <person name="Hainaut M."/>
            <person name="Levati E."/>
            <person name="Barry K.W."/>
            <person name="Belfiori B."/>
            <person name="Cichocki N."/>
            <person name="Clum A."/>
            <person name="Dockter R.B."/>
            <person name="Fauchery L."/>
            <person name="Guy J."/>
            <person name="Iotti M."/>
            <person name="Le Tacon F."/>
            <person name="Lindquist E.A."/>
            <person name="Lipzen A."/>
            <person name="Malagnac F."/>
            <person name="Mello A."/>
            <person name="Molinier V."/>
            <person name="Miyauchi S."/>
            <person name="Poulain J."/>
            <person name="Riccioni C."/>
            <person name="Rubini A."/>
            <person name="Sitrit Y."/>
            <person name="Splivallo R."/>
            <person name="Traeger S."/>
            <person name="Wang M."/>
            <person name="Zifcakova L."/>
            <person name="Wipf D."/>
            <person name="Zambonelli A."/>
            <person name="Paolocci F."/>
            <person name="Nowrousian M."/>
            <person name="Ottonello S."/>
            <person name="Baldrian P."/>
            <person name="Spatafora J.W."/>
            <person name="Henrissat B."/>
            <person name="Nagy L.G."/>
            <person name="Aury J.M."/>
            <person name="Wincker P."/>
            <person name="Grigoriev I.V."/>
            <person name="Bonfante P."/>
            <person name="Martin F.M."/>
        </authorList>
    </citation>
    <scope>NUCLEOTIDE SEQUENCE [LARGE SCALE GENOMIC DNA]</scope>
    <source>
        <strain evidence="5 6">120613-1</strain>
    </source>
</reference>
<feature type="compositionally biased region" description="Polar residues" evidence="3">
    <location>
        <begin position="1"/>
        <end position="11"/>
    </location>
</feature>
<organism evidence="5 6">
    <name type="scientific">Choiromyces venosus 120613-1</name>
    <dbReference type="NCBI Taxonomy" id="1336337"/>
    <lineage>
        <taxon>Eukaryota</taxon>
        <taxon>Fungi</taxon>
        <taxon>Dikarya</taxon>
        <taxon>Ascomycota</taxon>
        <taxon>Pezizomycotina</taxon>
        <taxon>Pezizomycetes</taxon>
        <taxon>Pezizales</taxon>
        <taxon>Tuberaceae</taxon>
        <taxon>Choiromyces</taxon>
    </lineage>
</organism>
<dbReference type="InterPro" id="IPR011992">
    <property type="entry name" value="EF-hand-dom_pair"/>
</dbReference>
<keyword evidence="2" id="KW-0106">Calcium</keyword>
<dbReference type="InterPro" id="IPR050145">
    <property type="entry name" value="Centrin_CML-like"/>
</dbReference>
<accession>A0A3N4JW37</accession>
<dbReference type="OrthoDB" id="343296at2759"/>
<protein>
    <submittedName>
        <fullName evidence="5">EF-hand</fullName>
    </submittedName>
</protein>
<dbReference type="FunFam" id="1.10.238.10:FF:000003">
    <property type="entry name" value="Calmodulin A"/>
    <property type="match status" value="1"/>
</dbReference>
<keyword evidence="1" id="KW-0677">Repeat</keyword>
<proteinExistence type="predicted"/>
<sequence length="256" mass="28066">MFSTGPNNPRQGTAPPAGGRNRRAQGLRQSPPPTAGASNNPLGGSVLGGGLFGNTGGARGGTGHQHQQQQRERDRDHTSQQQRPQERGTIVELSEEQRAEINEAFHLFDLDKDRMIDYHELKVAMKALGFDVPKPELLQILREHGTPGPGQQAQSGAQPSRLYVSQEAFTSIMTQKILERDPLDEILRAFDLFANAAGGGTAQESKIGIEDLRRVARELGETLEEEELRAMIDEFDIDNDGMISKEEFIAICRGGE</sequence>
<dbReference type="CDD" id="cd00051">
    <property type="entry name" value="EFh"/>
    <property type="match status" value="1"/>
</dbReference>
<dbReference type="AlphaFoldDB" id="A0A3N4JW37"/>
<evidence type="ECO:0000256" key="2">
    <source>
        <dbReference type="ARBA" id="ARBA00022837"/>
    </source>
</evidence>
<evidence type="ECO:0000256" key="3">
    <source>
        <dbReference type="SAM" id="MobiDB-lite"/>
    </source>
</evidence>
<dbReference type="PROSITE" id="PS00018">
    <property type="entry name" value="EF_HAND_1"/>
    <property type="match status" value="2"/>
</dbReference>
<dbReference type="Proteomes" id="UP000276215">
    <property type="component" value="Unassembled WGS sequence"/>
</dbReference>
<feature type="compositionally biased region" description="Basic and acidic residues" evidence="3">
    <location>
        <begin position="69"/>
        <end position="78"/>
    </location>
</feature>
<dbReference type="PROSITE" id="PS50222">
    <property type="entry name" value="EF_HAND_2"/>
    <property type="match status" value="2"/>
</dbReference>
<evidence type="ECO:0000259" key="4">
    <source>
        <dbReference type="PROSITE" id="PS50222"/>
    </source>
</evidence>
<dbReference type="GO" id="GO:0005509">
    <property type="term" value="F:calcium ion binding"/>
    <property type="evidence" value="ECO:0007669"/>
    <property type="project" value="InterPro"/>
</dbReference>
<evidence type="ECO:0000256" key="1">
    <source>
        <dbReference type="ARBA" id="ARBA00022737"/>
    </source>
</evidence>
<dbReference type="STRING" id="1336337.A0A3N4JW37"/>
<dbReference type="PANTHER" id="PTHR23050">
    <property type="entry name" value="CALCIUM BINDING PROTEIN"/>
    <property type="match status" value="1"/>
</dbReference>
<name>A0A3N4JW37_9PEZI</name>
<keyword evidence="6" id="KW-1185">Reference proteome</keyword>
<feature type="compositionally biased region" description="Gly residues" evidence="3">
    <location>
        <begin position="45"/>
        <end position="63"/>
    </location>
</feature>
<dbReference type="Pfam" id="PF00036">
    <property type="entry name" value="EF-hand_1"/>
    <property type="match status" value="1"/>
</dbReference>
<feature type="region of interest" description="Disordered" evidence="3">
    <location>
        <begin position="1"/>
        <end position="92"/>
    </location>
</feature>
<dbReference type="Gene3D" id="1.10.238.10">
    <property type="entry name" value="EF-hand"/>
    <property type="match status" value="2"/>
</dbReference>
<dbReference type="SUPFAM" id="SSF47473">
    <property type="entry name" value="EF-hand"/>
    <property type="match status" value="1"/>
</dbReference>
<dbReference type="SMART" id="SM00054">
    <property type="entry name" value="EFh"/>
    <property type="match status" value="2"/>
</dbReference>
<feature type="domain" description="EF-hand" evidence="4">
    <location>
        <begin position="96"/>
        <end position="131"/>
    </location>
</feature>